<accession>A0A7V2AU08</accession>
<protein>
    <recommendedName>
        <fullName evidence="6">Outer membrane protein beta-barrel domain-containing protein</fullName>
    </recommendedName>
</protein>
<gene>
    <name evidence="5" type="ORF">ENO08_02150</name>
</gene>
<sequence length="257" mass="28611">MSRYPIRSILLVVLALSASALSGGASCGELEELYVVDSPTAGIVPHGGYIMHGSVGPSSSLLFGVKIGFHDRLMLGASFGLQNFVGRGEIEVNDKPGFEIRLRIIEEEIIGPALAIGIDTQGEDIYLDDLERYERKSKGFYAVISRNYRLIRDFSLHGGGNYSLEREDEEGVNFFAGMTLELIPGFYVLLDYNAAVDDDDADNAEARTKGRGYLDAGVRFDYRENLRIKLNFKDLLDNYIPESGIARSFELFYVNYF</sequence>
<evidence type="ECO:0000256" key="3">
    <source>
        <dbReference type="ARBA" id="ARBA00023237"/>
    </source>
</evidence>
<dbReference type="Gene3D" id="2.40.170.20">
    <property type="entry name" value="TonB-dependent receptor, beta-barrel domain"/>
    <property type="match status" value="1"/>
</dbReference>
<feature type="signal peptide" evidence="4">
    <location>
        <begin position="1"/>
        <end position="20"/>
    </location>
</feature>
<dbReference type="EMBL" id="DSEC01000150">
    <property type="protein sequence ID" value="HER43245.1"/>
    <property type="molecule type" value="Genomic_DNA"/>
</dbReference>
<dbReference type="AlphaFoldDB" id="A0A7V2AU08"/>
<feature type="chain" id="PRO_5031186687" description="Outer membrane protein beta-barrel domain-containing protein" evidence="4">
    <location>
        <begin position="21"/>
        <end position="257"/>
    </location>
</feature>
<dbReference type="Proteomes" id="UP000886069">
    <property type="component" value="Unassembled WGS sequence"/>
</dbReference>
<comment type="subcellular location">
    <subcellularLocation>
        <location evidence="1">Cell outer membrane</location>
    </subcellularLocation>
</comment>
<dbReference type="GO" id="GO:0009279">
    <property type="term" value="C:cell outer membrane"/>
    <property type="evidence" value="ECO:0007669"/>
    <property type="project" value="UniProtKB-SubCell"/>
</dbReference>
<dbReference type="InterPro" id="IPR036942">
    <property type="entry name" value="Beta-barrel_TonB_sf"/>
</dbReference>
<dbReference type="PROSITE" id="PS51257">
    <property type="entry name" value="PROKAR_LIPOPROTEIN"/>
    <property type="match status" value="1"/>
</dbReference>
<evidence type="ECO:0000313" key="5">
    <source>
        <dbReference type="EMBL" id="HER43245.1"/>
    </source>
</evidence>
<keyword evidence="2" id="KW-0472">Membrane</keyword>
<reference evidence="5" key="1">
    <citation type="journal article" date="2020" name="mSystems">
        <title>Genome- and Community-Level Interaction Insights into Carbon Utilization and Element Cycling Functions of Hydrothermarchaeota in Hydrothermal Sediment.</title>
        <authorList>
            <person name="Zhou Z."/>
            <person name="Liu Y."/>
            <person name="Xu W."/>
            <person name="Pan J."/>
            <person name="Luo Z.H."/>
            <person name="Li M."/>
        </authorList>
    </citation>
    <scope>NUCLEOTIDE SEQUENCE [LARGE SCALE GENOMIC DNA]</scope>
    <source>
        <strain evidence="5">SpSt-1233</strain>
    </source>
</reference>
<keyword evidence="4" id="KW-0732">Signal</keyword>
<evidence type="ECO:0008006" key="6">
    <source>
        <dbReference type="Google" id="ProtNLM"/>
    </source>
</evidence>
<comment type="caution">
    <text evidence="5">The sequence shown here is derived from an EMBL/GenBank/DDBJ whole genome shotgun (WGS) entry which is preliminary data.</text>
</comment>
<organism evidence="5">
    <name type="scientific">Eiseniibacteriota bacterium</name>
    <dbReference type="NCBI Taxonomy" id="2212470"/>
    <lineage>
        <taxon>Bacteria</taxon>
        <taxon>Candidatus Eiseniibacteriota</taxon>
    </lineage>
</organism>
<keyword evidence="3" id="KW-0998">Cell outer membrane</keyword>
<dbReference type="SUPFAM" id="SSF56935">
    <property type="entry name" value="Porins"/>
    <property type="match status" value="1"/>
</dbReference>
<proteinExistence type="predicted"/>
<evidence type="ECO:0000256" key="2">
    <source>
        <dbReference type="ARBA" id="ARBA00023136"/>
    </source>
</evidence>
<name>A0A7V2AU08_UNCEI</name>
<evidence type="ECO:0000256" key="4">
    <source>
        <dbReference type="SAM" id="SignalP"/>
    </source>
</evidence>
<evidence type="ECO:0000256" key="1">
    <source>
        <dbReference type="ARBA" id="ARBA00004442"/>
    </source>
</evidence>